<dbReference type="SUPFAM" id="SSF110857">
    <property type="entry name" value="Gamma-glutamyl cyclotransferase-like"/>
    <property type="match status" value="1"/>
</dbReference>
<gene>
    <name evidence="3" type="ORF">SAMN03080610_02551</name>
</gene>
<organism evidence="3 4">
    <name type="scientific">Afifella marina DSM 2698</name>
    <dbReference type="NCBI Taxonomy" id="1120955"/>
    <lineage>
        <taxon>Bacteria</taxon>
        <taxon>Pseudomonadati</taxon>
        <taxon>Pseudomonadota</taxon>
        <taxon>Alphaproteobacteria</taxon>
        <taxon>Hyphomicrobiales</taxon>
        <taxon>Afifellaceae</taxon>
        <taxon>Afifella</taxon>
    </lineage>
</organism>
<keyword evidence="2" id="KW-0456">Lyase</keyword>
<dbReference type="InterPro" id="IPR006840">
    <property type="entry name" value="ChaC"/>
</dbReference>
<dbReference type="CDD" id="cd06661">
    <property type="entry name" value="GGCT_like"/>
    <property type="match status" value="1"/>
</dbReference>
<dbReference type="InterPro" id="IPR013024">
    <property type="entry name" value="GGCT-like"/>
</dbReference>
<dbReference type="EMBL" id="FMVW01000005">
    <property type="protein sequence ID" value="SCZ39831.1"/>
    <property type="molecule type" value="Genomic_DNA"/>
</dbReference>
<dbReference type="GO" id="GO:0061928">
    <property type="term" value="F:glutathione specific gamma-glutamylcyclotransferase activity"/>
    <property type="evidence" value="ECO:0007669"/>
    <property type="project" value="UniProtKB-EC"/>
</dbReference>
<dbReference type="EC" id="4.3.2.7" evidence="1"/>
<protein>
    <recommendedName>
        <fullName evidence="1">glutathione-specific gamma-glutamylcyclotransferase</fullName>
        <ecNumber evidence="1">4.3.2.7</ecNumber>
    </recommendedName>
</protein>
<dbReference type="GO" id="GO:0006751">
    <property type="term" value="P:glutathione catabolic process"/>
    <property type="evidence" value="ECO:0007669"/>
    <property type="project" value="InterPro"/>
</dbReference>
<evidence type="ECO:0000256" key="1">
    <source>
        <dbReference type="ARBA" id="ARBA00012344"/>
    </source>
</evidence>
<dbReference type="InterPro" id="IPR036568">
    <property type="entry name" value="GGCT-like_sf"/>
</dbReference>
<dbReference type="RefSeq" id="WP_092813602.1">
    <property type="nucleotide sequence ID" value="NZ_FMVW01000005.1"/>
</dbReference>
<dbReference type="Proteomes" id="UP000199347">
    <property type="component" value="Unassembled WGS sequence"/>
</dbReference>
<keyword evidence="4" id="KW-1185">Reference proteome</keyword>
<dbReference type="Pfam" id="PF04752">
    <property type="entry name" value="ChaC"/>
    <property type="match status" value="1"/>
</dbReference>
<name>A0A1G5NSY3_AFIMA</name>
<dbReference type="STRING" id="1120955.SAMN03080610_02551"/>
<dbReference type="AlphaFoldDB" id="A0A1G5NSY3"/>
<sequence>MTQVPSHEDFWVFGYGSLMWNPGFPHIEVKPARLIGAHRSLCVYSYVHRGTEERPGLVLGLDRGGSCRGLAFKVQATDREAVVEYLRAREQVTRVYKEAVRPVVFAEGRGHALVYLVDRTHQQYAGVLDAPHQLEIVRHAHGQSGPNTDYVVSTAQHLRDMGVVDRHLFWLAEELEPHRPAVTGESGGNQAATQ</sequence>
<accession>A0A1G5NSY3</accession>
<dbReference type="Gene3D" id="3.10.490.10">
    <property type="entry name" value="Gamma-glutamyl cyclotransferase-like"/>
    <property type="match status" value="1"/>
</dbReference>
<dbReference type="PANTHER" id="PTHR12192">
    <property type="entry name" value="CATION TRANSPORT PROTEIN CHAC-RELATED"/>
    <property type="match status" value="1"/>
</dbReference>
<proteinExistence type="predicted"/>
<evidence type="ECO:0000256" key="2">
    <source>
        <dbReference type="ARBA" id="ARBA00023239"/>
    </source>
</evidence>
<dbReference type="OrthoDB" id="9795692at2"/>
<evidence type="ECO:0000313" key="4">
    <source>
        <dbReference type="Proteomes" id="UP000199347"/>
    </source>
</evidence>
<reference evidence="3 4" key="1">
    <citation type="submission" date="2016-10" db="EMBL/GenBank/DDBJ databases">
        <authorList>
            <person name="de Groot N.N."/>
        </authorList>
    </citation>
    <scope>NUCLEOTIDE SEQUENCE [LARGE SCALE GENOMIC DNA]</scope>
    <source>
        <strain evidence="3 4">DSM 2698</strain>
    </source>
</reference>
<dbReference type="GO" id="GO:0005737">
    <property type="term" value="C:cytoplasm"/>
    <property type="evidence" value="ECO:0007669"/>
    <property type="project" value="TreeGrafter"/>
</dbReference>
<evidence type="ECO:0000313" key="3">
    <source>
        <dbReference type="EMBL" id="SCZ39831.1"/>
    </source>
</evidence>
<dbReference type="PANTHER" id="PTHR12192:SF2">
    <property type="entry name" value="GLUTATHIONE-SPECIFIC GAMMA-GLUTAMYLCYCLOTRANSFERASE 2"/>
    <property type="match status" value="1"/>
</dbReference>